<feature type="domain" description="DUF1638" evidence="1">
    <location>
        <begin position="80"/>
        <end position="253"/>
    </location>
</feature>
<keyword evidence="3" id="KW-1185">Reference proteome</keyword>
<accession>A0AAE4MK12</accession>
<comment type="caution">
    <text evidence="2">The sequence shown here is derived from an EMBL/GenBank/DDBJ whole genome shotgun (WGS) entry which is preliminary data.</text>
</comment>
<evidence type="ECO:0000313" key="2">
    <source>
        <dbReference type="EMBL" id="MDV0447047.1"/>
    </source>
</evidence>
<organism evidence="2 3">
    <name type="scientific">Methanolapillus africanus</name>
    <dbReference type="NCBI Taxonomy" id="3028297"/>
    <lineage>
        <taxon>Archaea</taxon>
        <taxon>Methanobacteriati</taxon>
        <taxon>Methanobacteriota</taxon>
        <taxon>Stenosarchaea group</taxon>
        <taxon>Methanomicrobia</taxon>
        <taxon>Methanosarcinales</taxon>
        <taxon>Methanosarcinaceae</taxon>
        <taxon>Methanolapillus</taxon>
    </lineage>
</organism>
<dbReference type="Proteomes" id="UP001271789">
    <property type="component" value="Unassembled WGS sequence"/>
</dbReference>
<dbReference type="InterPro" id="IPR012437">
    <property type="entry name" value="DUF1638"/>
</dbReference>
<evidence type="ECO:0000313" key="3">
    <source>
        <dbReference type="Proteomes" id="UP001271789"/>
    </source>
</evidence>
<evidence type="ECO:0000259" key="1">
    <source>
        <dbReference type="Pfam" id="PF07796"/>
    </source>
</evidence>
<dbReference type="AlphaFoldDB" id="A0AAE4MK12"/>
<dbReference type="RefSeq" id="WP_338099458.1">
    <property type="nucleotide sequence ID" value="NZ_JAWDKD010000018.1"/>
</dbReference>
<name>A0AAE4MK12_9EURY</name>
<dbReference type="Pfam" id="PF07796">
    <property type="entry name" value="DUF1638"/>
    <property type="match status" value="1"/>
</dbReference>
<protein>
    <recommendedName>
        <fullName evidence="1">DUF1638 domain-containing protein</fullName>
    </recommendedName>
</protein>
<reference evidence="2" key="1">
    <citation type="submission" date="2023-06" db="EMBL/GenBank/DDBJ databases">
        <title>Genome sequence of Methanosarcinaceae archaeon Ag5.</title>
        <authorList>
            <person name="Protasov E."/>
            <person name="Platt K."/>
            <person name="Poehlein A."/>
            <person name="Daniel R."/>
            <person name="Brune A."/>
        </authorList>
    </citation>
    <scope>NUCLEOTIDE SEQUENCE</scope>
    <source>
        <strain evidence="2">Ag5</strain>
    </source>
</reference>
<proteinExistence type="predicted"/>
<dbReference type="EMBL" id="JAWDKD010000018">
    <property type="protein sequence ID" value="MDV0447047.1"/>
    <property type="molecule type" value="Genomic_DNA"/>
</dbReference>
<gene>
    <name evidence="2" type="ORF">MsAg5_09190</name>
</gene>
<sequence length="270" mass="30595">MATMGILACKMLQDEIVYLIQQNPDIESVYVVTNGEHIEFVHKLRDCNIDFKPVDSVSELPDIDKSAADSGKLSLVVWQLELGLHETPKRLKVEVYDRLTEFSKKADGILLLYGLCGNVLGDVEEDFKEICPIVILRDPDGNIADDCIGATLGSRKTYANLLKSFGGVGTFIFTPMYEATIDEFFQYKRMSAVQKLSEEQIIEMNKFMFEASNYKRVARLETGLTYTGDTSENVKRFAEMYNFEIFEMSGGNQKVFDTCFLKLKNMIVCV</sequence>